<sequence length="594" mass="67136">MRTRFLIALFIFIWVSLLSRVYYLSVHSNRYYEQLSMENTLKTERIAPVRGEILDRNFKPLAINKLGFKIEIMPHLNTQRRIESLQTTLERIQQLLPMLDAQKMIKIYKQNDSHYNHREIAVADFISYEDILPVYSELNLLENVKISPAPMRYYPYQKIAAHLIGYTAKSNQQEIEKDPVLKLTGIVGKSGLEKEYNTYLEGIPGERTVQMNALNEEISVLETRKAVENRNLVLTIDMRLQQYISRLMEGNAGAVVVMGLDGEILSAGSYPEYNPNTFVSGISAKKWNALINDLDMPFTNKIVNGLYPPGSTIKPSIGLVYLDSGISQWWYVTCSGTMKLGNRNFRCWKSWGHGKTDLHKAIRESCDDYFYKGSLKVGIEKISDGLKNFGLGNKTGIDLPNEFIGTIPNRAWKRERYNEPWYIGETLNTSIGQGSVLVTPLQIAQNTALLAGGKLPRPRLARMIDNNLTKAVYRDVLTPAQKADLPIIRRAMRQVCSHPKGTASSQIKTTVPIAGKTGTAQVVGIPQATKKRIKEEDMAYYTRSHAWLTTYGPYKHPKYVVTALIEHGGHGASAAGDIVSKIYDKLVEFGYIKK</sequence>
<feature type="domain" description="Penicillin-binding protein dimerisation" evidence="15">
    <location>
        <begin position="46"/>
        <end position="220"/>
    </location>
</feature>
<dbReference type="InterPro" id="IPR036138">
    <property type="entry name" value="PBP_dimer_sf"/>
</dbReference>
<feature type="domain" description="Penicillin-binding protein transpeptidase" evidence="14">
    <location>
        <begin position="254"/>
        <end position="583"/>
    </location>
</feature>
<evidence type="ECO:0000259" key="14">
    <source>
        <dbReference type="Pfam" id="PF00905"/>
    </source>
</evidence>
<dbReference type="Pfam" id="PF03717">
    <property type="entry name" value="PBP_dimer"/>
    <property type="match status" value="1"/>
</dbReference>
<dbReference type="Gene3D" id="3.90.1310.10">
    <property type="entry name" value="Penicillin-binding protein 2a (Domain 2)"/>
    <property type="match status" value="1"/>
</dbReference>
<keyword evidence="9" id="KW-0133">Cell shape</keyword>
<keyword evidence="17" id="KW-1185">Reference proteome</keyword>
<dbReference type="Gene3D" id="3.40.710.10">
    <property type="entry name" value="DD-peptidase/beta-lactamase superfamily"/>
    <property type="match status" value="1"/>
</dbReference>
<dbReference type="SUPFAM" id="SSF56519">
    <property type="entry name" value="Penicillin binding protein dimerisation domain"/>
    <property type="match status" value="1"/>
</dbReference>
<keyword evidence="4" id="KW-0997">Cell inner membrane</keyword>
<dbReference type="Gene3D" id="3.30.1390.30">
    <property type="entry name" value="Penicillin-binding protein 2a, domain 3"/>
    <property type="match status" value="1"/>
</dbReference>
<evidence type="ECO:0000256" key="7">
    <source>
        <dbReference type="ARBA" id="ARBA00022692"/>
    </source>
</evidence>
<gene>
    <name evidence="16" type="primary">mrdA</name>
    <name evidence="16" type="ORF">WCY31_06375</name>
</gene>
<dbReference type="NCBIfam" id="TIGR03423">
    <property type="entry name" value="pbp2_mrdA"/>
    <property type="match status" value="1"/>
</dbReference>
<keyword evidence="10" id="KW-0573">Peptidoglycan synthesis</keyword>
<keyword evidence="11" id="KW-1133">Transmembrane helix</keyword>
<dbReference type="Proteomes" id="UP001447842">
    <property type="component" value="Chromosome"/>
</dbReference>
<evidence type="ECO:0000256" key="10">
    <source>
        <dbReference type="ARBA" id="ARBA00022984"/>
    </source>
</evidence>
<keyword evidence="6" id="KW-0645">Protease</keyword>
<comment type="subcellular location">
    <subcellularLocation>
        <location evidence="2">Cell membrane</location>
    </subcellularLocation>
    <subcellularLocation>
        <location evidence="1">Membrane</location>
        <topology evidence="1">Single-pass membrane protein</topology>
    </subcellularLocation>
</comment>
<evidence type="ECO:0000256" key="12">
    <source>
        <dbReference type="ARBA" id="ARBA00023136"/>
    </source>
</evidence>
<evidence type="ECO:0000259" key="15">
    <source>
        <dbReference type="Pfam" id="PF03717"/>
    </source>
</evidence>
<keyword evidence="13" id="KW-0961">Cell wall biogenesis/degradation</keyword>
<organism evidence="16 17">
    <name type="scientific">Sulfurimonas diazotrophicus</name>
    <dbReference type="NCBI Taxonomy" id="3131939"/>
    <lineage>
        <taxon>Bacteria</taxon>
        <taxon>Pseudomonadati</taxon>
        <taxon>Campylobacterota</taxon>
        <taxon>Epsilonproteobacteria</taxon>
        <taxon>Campylobacterales</taxon>
        <taxon>Sulfurimonadaceae</taxon>
        <taxon>Sulfurimonas</taxon>
    </lineage>
</organism>
<dbReference type="InterPro" id="IPR050515">
    <property type="entry name" value="Beta-lactam/transpept"/>
</dbReference>
<keyword evidence="3" id="KW-1003">Cell membrane</keyword>
<keyword evidence="5 16" id="KW-0121">Carboxypeptidase</keyword>
<dbReference type="EMBL" id="CP147920">
    <property type="protein sequence ID" value="XAU16332.1"/>
    <property type="molecule type" value="Genomic_DNA"/>
</dbReference>
<dbReference type="SUPFAM" id="SSF56601">
    <property type="entry name" value="beta-lactamase/transpeptidase-like"/>
    <property type="match status" value="1"/>
</dbReference>
<evidence type="ECO:0000313" key="17">
    <source>
        <dbReference type="Proteomes" id="UP001447842"/>
    </source>
</evidence>
<dbReference type="InterPro" id="IPR017790">
    <property type="entry name" value="Penicillin-binding_protein_2"/>
</dbReference>
<evidence type="ECO:0000256" key="1">
    <source>
        <dbReference type="ARBA" id="ARBA00004167"/>
    </source>
</evidence>
<evidence type="ECO:0000256" key="5">
    <source>
        <dbReference type="ARBA" id="ARBA00022645"/>
    </source>
</evidence>
<dbReference type="Pfam" id="PF00905">
    <property type="entry name" value="Transpeptidase"/>
    <property type="match status" value="1"/>
</dbReference>
<dbReference type="GO" id="GO:0009002">
    <property type="term" value="F:serine-type D-Ala-D-Ala carboxypeptidase activity"/>
    <property type="evidence" value="ECO:0007669"/>
    <property type="project" value="UniProtKB-EC"/>
</dbReference>
<evidence type="ECO:0000256" key="6">
    <source>
        <dbReference type="ARBA" id="ARBA00022670"/>
    </source>
</evidence>
<dbReference type="InterPro" id="IPR005311">
    <property type="entry name" value="PBP_dimer"/>
</dbReference>
<keyword evidence="8 16" id="KW-0378">Hydrolase</keyword>
<dbReference type="InterPro" id="IPR012338">
    <property type="entry name" value="Beta-lactam/transpept-like"/>
</dbReference>
<keyword evidence="12" id="KW-0472">Membrane</keyword>
<evidence type="ECO:0000256" key="8">
    <source>
        <dbReference type="ARBA" id="ARBA00022801"/>
    </source>
</evidence>
<evidence type="ECO:0000256" key="9">
    <source>
        <dbReference type="ARBA" id="ARBA00022960"/>
    </source>
</evidence>
<keyword evidence="7" id="KW-0812">Transmembrane</keyword>
<dbReference type="PANTHER" id="PTHR30627:SF2">
    <property type="entry name" value="PEPTIDOGLYCAN D,D-TRANSPEPTIDASE MRDA"/>
    <property type="match status" value="1"/>
</dbReference>
<dbReference type="PANTHER" id="PTHR30627">
    <property type="entry name" value="PEPTIDOGLYCAN D,D-TRANSPEPTIDASE"/>
    <property type="match status" value="1"/>
</dbReference>
<evidence type="ECO:0000313" key="16">
    <source>
        <dbReference type="EMBL" id="XAU16332.1"/>
    </source>
</evidence>
<dbReference type="InterPro" id="IPR001460">
    <property type="entry name" value="PCN-bd_Tpept"/>
</dbReference>
<evidence type="ECO:0000256" key="3">
    <source>
        <dbReference type="ARBA" id="ARBA00022475"/>
    </source>
</evidence>
<dbReference type="EC" id="3.4.16.4" evidence="16"/>
<evidence type="ECO:0000256" key="13">
    <source>
        <dbReference type="ARBA" id="ARBA00023316"/>
    </source>
</evidence>
<dbReference type="RefSeq" id="WP_345973738.1">
    <property type="nucleotide sequence ID" value="NZ_CP147920.1"/>
</dbReference>
<accession>A0ABZ3HD75</accession>
<evidence type="ECO:0000256" key="4">
    <source>
        <dbReference type="ARBA" id="ARBA00022519"/>
    </source>
</evidence>
<evidence type="ECO:0000256" key="2">
    <source>
        <dbReference type="ARBA" id="ARBA00004236"/>
    </source>
</evidence>
<evidence type="ECO:0000256" key="11">
    <source>
        <dbReference type="ARBA" id="ARBA00022989"/>
    </source>
</evidence>
<proteinExistence type="predicted"/>
<reference evidence="16 17" key="1">
    <citation type="submission" date="2024-03" db="EMBL/GenBank/DDBJ databases">
        <title>Sulfurimonas sp. HSL3-1.</title>
        <authorList>
            <person name="Wang S."/>
        </authorList>
    </citation>
    <scope>NUCLEOTIDE SEQUENCE [LARGE SCALE GENOMIC DNA]</scope>
    <source>
        <strain evidence="16 17">HSL3-1</strain>
    </source>
</reference>
<name>A0ABZ3HD75_9BACT</name>
<protein>
    <submittedName>
        <fullName evidence="16">Penicillin-binding protein 2</fullName>
        <ecNumber evidence="16">3.4.16.4</ecNumber>
    </submittedName>
</protein>